<keyword evidence="4" id="KW-1185">Reference proteome</keyword>
<evidence type="ECO:0000256" key="2">
    <source>
        <dbReference type="SAM" id="Phobius"/>
    </source>
</evidence>
<dbReference type="Proteomes" id="UP000520767">
    <property type="component" value="Unassembled WGS sequence"/>
</dbReference>
<evidence type="ECO:0000313" key="3">
    <source>
        <dbReference type="EMBL" id="MBB4904499.1"/>
    </source>
</evidence>
<proteinExistence type="predicted"/>
<comment type="caution">
    <text evidence="3">The sequence shown here is derived from an EMBL/GenBank/DDBJ whole genome shotgun (WGS) entry which is preliminary data.</text>
</comment>
<feature type="region of interest" description="Disordered" evidence="1">
    <location>
        <begin position="93"/>
        <end position="129"/>
    </location>
</feature>
<feature type="transmembrane region" description="Helical" evidence="2">
    <location>
        <begin position="64"/>
        <end position="83"/>
    </location>
</feature>
<evidence type="ECO:0000256" key="1">
    <source>
        <dbReference type="SAM" id="MobiDB-lite"/>
    </source>
</evidence>
<reference evidence="3 4" key="1">
    <citation type="submission" date="2020-08" db="EMBL/GenBank/DDBJ databases">
        <title>Genomic Encyclopedia of Type Strains, Phase III (KMG-III): the genomes of soil and plant-associated and newly described type strains.</title>
        <authorList>
            <person name="Whitman W."/>
        </authorList>
    </citation>
    <scope>NUCLEOTIDE SEQUENCE [LARGE SCALE GENOMIC DNA]</scope>
    <source>
        <strain evidence="3 4">CECT 8960</strain>
    </source>
</reference>
<accession>A0A7W7VBX8</accession>
<organism evidence="3 4">
    <name type="scientific">Actinophytocola algeriensis</name>
    <dbReference type="NCBI Taxonomy" id="1768010"/>
    <lineage>
        <taxon>Bacteria</taxon>
        <taxon>Bacillati</taxon>
        <taxon>Actinomycetota</taxon>
        <taxon>Actinomycetes</taxon>
        <taxon>Pseudonocardiales</taxon>
        <taxon>Pseudonocardiaceae</taxon>
    </lineage>
</organism>
<name>A0A7W7VBX8_9PSEU</name>
<protein>
    <submittedName>
        <fullName evidence="3">Uncharacterized protein</fullName>
    </submittedName>
</protein>
<dbReference type="EMBL" id="JACHJQ010000001">
    <property type="protein sequence ID" value="MBB4904499.1"/>
    <property type="molecule type" value="Genomic_DNA"/>
</dbReference>
<gene>
    <name evidence="3" type="ORF">FHR82_000709</name>
</gene>
<keyword evidence="2" id="KW-0812">Transmembrane</keyword>
<dbReference type="RefSeq" id="WP_184808745.1">
    <property type="nucleotide sequence ID" value="NZ_JACHJQ010000001.1"/>
</dbReference>
<keyword evidence="2" id="KW-0472">Membrane</keyword>
<dbReference type="AlphaFoldDB" id="A0A7W7VBX8"/>
<evidence type="ECO:0000313" key="4">
    <source>
        <dbReference type="Proteomes" id="UP000520767"/>
    </source>
</evidence>
<keyword evidence="2" id="KW-1133">Transmembrane helix</keyword>
<sequence length="129" mass="13478">MRITCFVLGTLCLLIAAVWVGIGMIDLAGGSETSSTPTVANLRVTQTAANTSQYLDDFGPASTLAQIFAIAGIAWMVGAAAFAPRQSASAVPAAAVPPAAAPEQRQWQPQYAPQWQQQGQPHQSPDQQG</sequence>